<dbReference type="GO" id="GO:0003964">
    <property type="term" value="F:RNA-directed DNA polymerase activity"/>
    <property type="evidence" value="ECO:0007669"/>
    <property type="project" value="UniProtKB-KW"/>
</dbReference>
<dbReference type="GO" id="GO:0046872">
    <property type="term" value="F:metal ion binding"/>
    <property type="evidence" value="ECO:0007669"/>
    <property type="project" value="UniProtKB-KW"/>
</dbReference>
<dbReference type="InterPro" id="IPR043502">
    <property type="entry name" value="DNA/RNA_pol_sf"/>
</dbReference>
<keyword evidence="11" id="KW-0694">RNA-binding</keyword>
<dbReference type="PROSITE" id="PS50994">
    <property type="entry name" value="INTEGRASE"/>
    <property type="match status" value="1"/>
</dbReference>
<dbReference type="CDD" id="cd00024">
    <property type="entry name" value="CD_CSD"/>
    <property type="match status" value="1"/>
</dbReference>
<evidence type="ECO:0000256" key="13">
    <source>
        <dbReference type="ARBA" id="ARBA00022918"/>
    </source>
</evidence>
<evidence type="ECO:0000256" key="4">
    <source>
        <dbReference type="ARBA" id="ARBA00022695"/>
    </source>
</evidence>
<keyword evidence="6" id="KW-0479">Metal-binding</keyword>
<dbReference type="InterPro" id="IPR016197">
    <property type="entry name" value="Chromo-like_dom_sf"/>
</dbReference>
<dbReference type="PANTHER" id="PTHR37984:SF5">
    <property type="entry name" value="PROTEIN NYNRIN-LIKE"/>
    <property type="match status" value="1"/>
</dbReference>
<dbReference type="Gene3D" id="3.30.70.270">
    <property type="match status" value="2"/>
</dbReference>
<dbReference type="GO" id="GO:0003677">
    <property type="term" value="F:DNA binding"/>
    <property type="evidence" value="ECO:0007669"/>
    <property type="project" value="UniProtKB-KW"/>
</dbReference>
<evidence type="ECO:0000256" key="15">
    <source>
        <dbReference type="ARBA" id="ARBA00023125"/>
    </source>
</evidence>
<dbReference type="Gene3D" id="3.10.10.10">
    <property type="entry name" value="HIV Type 1 Reverse Transcriptase, subunit A, domain 1"/>
    <property type="match status" value="1"/>
</dbReference>
<feature type="domain" description="Reverse transcriptase" evidence="20">
    <location>
        <begin position="315"/>
        <end position="494"/>
    </location>
</feature>
<keyword evidence="16" id="KW-0233">DNA recombination</keyword>
<evidence type="ECO:0000256" key="3">
    <source>
        <dbReference type="ARBA" id="ARBA00022679"/>
    </source>
</evidence>
<organism evidence="22 23">
    <name type="scientific">Monilinia fructigena</name>
    <dbReference type="NCBI Taxonomy" id="38457"/>
    <lineage>
        <taxon>Eukaryota</taxon>
        <taxon>Fungi</taxon>
        <taxon>Dikarya</taxon>
        <taxon>Ascomycota</taxon>
        <taxon>Pezizomycotina</taxon>
        <taxon>Leotiomycetes</taxon>
        <taxon>Helotiales</taxon>
        <taxon>Sclerotiniaceae</taxon>
        <taxon>Monilinia</taxon>
    </lineage>
</organism>
<evidence type="ECO:0000256" key="10">
    <source>
        <dbReference type="ARBA" id="ARBA00022842"/>
    </source>
</evidence>
<feature type="coiled-coil region" evidence="17">
    <location>
        <begin position="1067"/>
        <end position="1094"/>
    </location>
</feature>
<evidence type="ECO:0000256" key="8">
    <source>
        <dbReference type="ARBA" id="ARBA00022759"/>
    </source>
</evidence>
<dbReference type="InterPro" id="IPR036397">
    <property type="entry name" value="RNaseH_sf"/>
</dbReference>
<evidence type="ECO:0000256" key="14">
    <source>
        <dbReference type="ARBA" id="ARBA00022932"/>
    </source>
</evidence>
<dbReference type="FunFam" id="1.10.340.70:FF:000001">
    <property type="entry name" value="Retrovirus-related Pol polyprotein from transposon gypsy-like Protein"/>
    <property type="match status" value="1"/>
</dbReference>
<dbReference type="Gene3D" id="3.10.20.370">
    <property type="match status" value="1"/>
</dbReference>
<keyword evidence="15" id="KW-0238">DNA-binding</keyword>
<dbReference type="PANTHER" id="PTHR37984">
    <property type="entry name" value="PROTEIN CBG26694"/>
    <property type="match status" value="1"/>
</dbReference>
<reference evidence="22 23" key="1">
    <citation type="submission" date="2018-06" db="EMBL/GenBank/DDBJ databases">
        <title>Genome Sequence of the Brown Rot Fungal Pathogen Monilinia fructigena.</title>
        <authorList>
            <person name="Landi L."/>
            <person name="De Miccolis Angelini R.M."/>
            <person name="Pollastro S."/>
            <person name="Abate D."/>
            <person name="Faretra F."/>
            <person name="Romanazzi G."/>
        </authorList>
    </citation>
    <scope>NUCLEOTIDE SEQUENCE [LARGE SCALE GENOMIC DNA]</scope>
    <source>
        <strain evidence="22 23">Mfrg269</strain>
    </source>
</reference>
<dbReference type="GO" id="GO:0006508">
    <property type="term" value="P:proteolysis"/>
    <property type="evidence" value="ECO:0007669"/>
    <property type="project" value="UniProtKB-KW"/>
</dbReference>
<dbReference type="CDD" id="cd09274">
    <property type="entry name" value="RNase_HI_RT_Ty3"/>
    <property type="match status" value="1"/>
</dbReference>
<dbReference type="Pfam" id="PF17917">
    <property type="entry name" value="RT_RNaseH"/>
    <property type="match status" value="1"/>
</dbReference>
<dbReference type="Gene3D" id="3.30.420.10">
    <property type="entry name" value="Ribonuclease H-like superfamily/Ribonuclease H"/>
    <property type="match status" value="1"/>
</dbReference>
<keyword evidence="7" id="KW-0064">Aspartyl protease</keyword>
<evidence type="ECO:0000256" key="18">
    <source>
        <dbReference type="SAM" id="MobiDB-lite"/>
    </source>
</evidence>
<comment type="caution">
    <text evidence="22">The sequence shown here is derived from an EMBL/GenBank/DDBJ whole genome shotgun (WGS) entry which is preliminary data.</text>
</comment>
<dbReference type="GO" id="GO:0004190">
    <property type="term" value="F:aspartic-type endopeptidase activity"/>
    <property type="evidence" value="ECO:0007669"/>
    <property type="project" value="UniProtKB-KW"/>
</dbReference>
<keyword evidence="10" id="KW-0460">Magnesium</keyword>
<keyword evidence="23" id="KW-1185">Reference proteome</keyword>
<dbReference type="GO" id="GO:0003723">
    <property type="term" value="F:RNA binding"/>
    <property type="evidence" value="ECO:0007669"/>
    <property type="project" value="UniProtKB-KW"/>
</dbReference>
<feature type="compositionally biased region" description="Basic and acidic residues" evidence="18">
    <location>
        <begin position="1273"/>
        <end position="1287"/>
    </location>
</feature>
<dbReference type="InterPro" id="IPR043128">
    <property type="entry name" value="Rev_trsase/Diguanyl_cyclase"/>
</dbReference>
<keyword evidence="2" id="KW-0645">Protease</keyword>
<proteinExistence type="predicted"/>
<keyword evidence="5" id="KW-0540">Nuclease</keyword>
<dbReference type="Gene3D" id="2.40.50.40">
    <property type="match status" value="1"/>
</dbReference>
<dbReference type="Pfam" id="PF24626">
    <property type="entry name" value="SH3_Tf2-1"/>
    <property type="match status" value="1"/>
</dbReference>
<name>A0A395IIP5_9HELO</name>
<protein>
    <recommendedName>
        <fullName evidence="24">Reverse transcriptase</fullName>
    </recommendedName>
</protein>
<sequence>MLDTSIEVKGYNGAYGRAITHYTFLNLSIDGREQSFVPFLITELGSYSILLGRLWLAETRSKVDCYNRKLDWPREHPRTISLSNNLVLTPQDLRKRKIDRFAQKDADRRDEQLDLFWKKRDPRTKKTEITTIHAVEPEPTESEEPALLPPELKNQTAARCTSQVYETLPQCTSNIVDVCPITPAQFQLTCKRSRDHEVFTLTCQELDEMIDTQRRARLSEDRILMAISDFRSTGARATLNHVLAEADAEPPIPAQYREYHRAFSKTESNILPPSRPYDHKIILEGDGEKALKYSPLYKMSLEQLEVIKEYLTENLSKGFIEPSQAPFAAPTLFVRKPNGSLRFCIDFRLLNSLTRKDRYPLPLIDETLARLAGAKIYTKLDIRQAFHRIRMDPASEEYTTFRTRYGSYKCKVLPFGLTNGPATYQRYMNDVLFDYLDVFCTAYLDDILIYSENEEEHEAHVKLVLARLESAELQADLKKCEFNVKRTKYLGFIISTHGIEVDPEKVEVVESWTYPSTVKGVQSFLGFCNFYRRFIKDYGIIAKPLTELTKSNVIFHFDDMCRNAFDVLKSKLTSAPLLQHYDYNLPCMLETDASDGVIASVLSQKHGDEWLPVAYFSKTMIAAELNYEVHDKEMLSIIRSLGHWKSELAGSPHQIRIYTDHKALEYFMTTKALNARQARWAEVLADYNFIIMYRPGKDNPLADALTRRVDELDSQNKTKKQNRLQQLIKDNQIDTEIMRKSLRDDSESITNLDLSAVTPHFNIVDKILEANRTSESLSHLRTEAKRTHKHLTMESDLLLYDSKLLVPDVDNLRTYLIREAHDTLSTAHPGISKTYTLLSKQYYWRGMHNTIAQYIRNCHACKRSSAPRDRTPGLLHPLPVPQRAWAEITMDYCSFNKDKHGYDNVFVIIDRLTKQAITIPCHKEIDARQQAKLYLYHVYRYYGAPKTIVSDRGPQFISEFWKEFNRILGTDVKLSTAHHPQTDGQSEIYNQYLQQRLRPFISYYQDDWSEFLPMMDYVQLTLPHDSLGGLTPYEVLYGYPPRNAWDWKVEDLEPSGNLNTQDARAFAARNKAAAARAKENILRAQEKMSKQVNAHRRPVDFDIGDYVWLNTKDFPSSRPSKKLDFPTQGPFKIISRVGSSFRLELPSTMRIHPVFPPDKLRKAYKDPLPGQILEPPPPINITGDFEWEVEKVLAVRKARKNLQYRVSWLNGDSDLSWYPASDLKTAPHQLRDFHLANPTQPGPPAMLPEWIRLYEKEPCAYAQKIILCSKAKKQSDSKEHCPQEDPTRQQAQPKQAQAPRQTTRSLHACVPAPPAPPSAESPSGLFPTTLPSTSRVDAAPPAPTAPEPPAVPTLSHDPHASEPTPPPSAPPQTFSRKPILQLSLQLQLNRS</sequence>
<dbReference type="GO" id="GO:0004519">
    <property type="term" value="F:endonuclease activity"/>
    <property type="evidence" value="ECO:0007669"/>
    <property type="project" value="UniProtKB-KW"/>
</dbReference>
<dbReference type="SMART" id="SM00298">
    <property type="entry name" value="CHROMO"/>
    <property type="match status" value="1"/>
</dbReference>
<feature type="domain" description="Chromo" evidence="19">
    <location>
        <begin position="1187"/>
        <end position="1245"/>
    </location>
</feature>
<keyword evidence="13" id="KW-0695">RNA-directed DNA polymerase</keyword>
<dbReference type="SUPFAM" id="SSF53098">
    <property type="entry name" value="Ribonuclease H-like"/>
    <property type="match status" value="1"/>
</dbReference>
<dbReference type="GO" id="GO:0006310">
    <property type="term" value="P:DNA recombination"/>
    <property type="evidence" value="ECO:0007669"/>
    <property type="project" value="UniProtKB-KW"/>
</dbReference>
<dbReference type="Gene3D" id="1.10.340.70">
    <property type="match status" value="1"/>
</dbReference>
<dbReference type="InterPro" id="IPR001584">
    <property type="entry name" value="Integrase_cat-core"/>
</dbReference>
<evidence type="ECO:0000256" key="7">
    <source>
        <dbReference type="ARBA" id="ARBA00022750"/>
    </source>
</evidence>
<dbReference type="EMBL" id="QKRW01000091">
    <property type="protein sequence ID" value="RAL58269.1"/>
    <property type="molecule type" value="Genomic_DNA"/>
</dbReference>
<feature type="compositionally biased region" description="Pro residues" evidence="18">
    <location>
        <begin position="1340"/>
        <end position="1351"/>
    </location>
</feature>
<dbReference type="InterPro" id="IPR041373">
    <property type="entry name" value="RT_RNaseH"/>
</dbReference>
<dbReference type="CDD" id="cd01647">
    <property type="entry name" value="RT_LTR"/>
    <property type="match status" value="1"/>
</dbReference>
<keyword evidence="9" id="KW-0378">Hydrolase</keyword>
<dbReference type="FunFam" id="3.30.70.270:FF:000020">
    <property type="entry name" value="Transposon Tf2-6 polyprotein-like Protein"/>
    <property type="match status" value="1"/>
</dbReference>
<dbReference type="Pfam" id="PF17921">
    <property type="entry name" value="Integrase_H2C2"/>
    <property type="match status" value="1"/>
</dbReference>
<dbReference type="InterPro" id="IPR041588">
    <property type="entry name" value="Integrase_H2C2"/>
</dbReference>
<dbReference type="CDD" id="cd00303">
    <property type="entry name" value="retropepsin_like"/>
    <property type="match status" value="1"/>
</dbReference>
<evidence type="ECO:0000256" key="9">
    <source>
        <dbReference type="ARBA" id="ARBA00022801"/>
    </source>
</evidence>
<keyword evidence="17" id="KW-0175">Coiled coil</keyword>
<keyword evidence="4" id="KW-0548">Nucleotidyltransferase</keyword>
<dbReference type="Pfam" id="PF00665">
    <property type="entry name" value="rve"/>
    <property type="match status" value="1"/>
</dbReference>
<evidence type="ECO:0000259" key="21">
    <source>
        <dbReference type="PROSITE" id="PS50994"/>
    </source>
</evidence>
<evidence type="ECO:0000259" key="19">
    <source>
        <dbReference type="PROSITE" id="PS50013"/>
    </source>
</evidence>
<evidence type="ECO:0000259" key="20">
    <source>
        <dbReference type="PROSITE" id="PS50878"/>
    </source>
</evidence>
<dbReference type="Pfam" id="PF00078">
    <property type="entry name" value="RVT_1"/>
    <property type="match status" value="1"/>
</dbReference>
<evidence type="ECO:0000313" key="22">
    <source>
        <dbReference type="EMBL" id="RAL58269.1"/>
    </source>
</evidence>
<feature type="compositionally biased region" description="Low complexity" evidence="18">
    <location>
        <begin position="1288"/>
        <end position="1303"/>
    </location>
</feature>
<keyword evidence="3" id="KW-0808">Transferase</keyword>
<keyword evidence="14" id="KW-0239">DNA-directed DNA polymerase</keyword>
<dbReference type="PROSITE" id="PS50013">
    <property type="entry name" value="CHROMO_2"/>
    <property type="match status" value="1"/>
</dbReference>
<evidence type="ECO:0000256" key="2">
    <source>
        <dbReference type="ARBA" id="ARBA00022670"/>
    </source>
</evidence>
<evidence type="ECO:0000256" key="12">
    <source>
        <dbReference type="ARBA" id="ARBA00022908"/>
    </source>
</evidence>
<evidence type="ECO:0000256" key="17">
    <source>
        <dbReference type="SAM" id="Coils"/>
    </source>
</evidence>
<gene>
    <name evidence="22" type="ORF">DID88_002269</name>
</gene>
<dbReference type="GO" id="GO:0006338">
    <property type="term" value="P:chromatin remodeling"/>
    <property type="evidence" value="ECO:0007669"/>
    <property type="project" value="UniProtKB-ARBA"/>
</dbReference>
<keyword evidence="12" id="KW-0229">DNA integration</keyword>
<keyword evidence="8" id="KW-0255">Endonuclease</keyword>
<dbReference type="GO" id="GO:0003887">
    <property type="term" value="F:DNA-directed DNA polymerase activity"/>
    <property type="evidence" value="ECO:0007669"/>
    <property type="project" value="UniProtKB-KW"/>
</dbReference>
<dbReference type="InterPro" id="IPR000477">
    <property type="entry name" value="RT_dom"/>
</dbReference>
<feature type="region of interest" description="Disordered" evidence="18">
    <location>
        <begin position="1272"/>
        <end position="1377"/>
    </location>
</feature>
<dbReference type="GO" id="GO:0015074">
    <property type="term" value="P:DNA integration"/>
    <property type="evidence" value="ECO:0007669"/>
    <property type="project" value="UniProtKB-KW"/>
</dbReference>
<evidence type="ECO:0008006" key="24">
    <source>
        <dbReference type="Google" id="ProtNLM"/>
    </source>
</evidence>
<evidence type="ECO:0000256" key="5">
    <source>
        <dbReference type="ARBA" id="ARBA00022722"/>
    </source>
</evidence>
<dbReference type="SUPFAM" id="SSF54160">
    <property type="entry name" value="Chromo domain-like"/>
    <property type="match status" value="1"/>
</dbReference>
<dbReference type="GO" id="GO:0005634">
    <property type="term" value="C:nucleus"/>
    <property type="evidence" value="ECO:0007669"/>
    <property type="project" value="UniProtKB-ARBA"/>
</dbReference>
<evidence type="ECO:0000256" key="16">
    <source>
        <dbReference type="ARBA" id="ARBA00023172"/>
    </source>
</evidence>
<dbReference type="SUPFAM" id="SSF56672">
    <property type="entry name" value="DNA/RNA polymerases"/>
    <property type="match status" value="1"/>
</dbReference>
<dbReference type="InterPro" id="IPR000953">
    <property type="entry name" value="Chromo/chromo_shadow_dom"/>
</dbReference>
<dbReference type="InterPro" id="IPR012337">
    <property type="entry name" value="RNaseH-like_sf"/>
</dbReference>
<dbReference type="OrthoDB" id="3542122at2759"/>
<feature type="domain" description="Integrase catalytic" evidence="21">
    <location>
        <begin position="877"/>
        <end position="1040"/>
    </location>
</feature>
<evidence type="ECO:0000256" key="6">
    <source>
        <dbReference type="ARBA" id="ARBA00022723"/>
    </source>
</evidence>
<dbReference type="InterPro" id="IPR056924">
    <property type="entry name" value="SH3_Tf2-1"/>
</dbReference>
<dbReference type="PROSITE" id="PS50878">
    <property type="entry name" value="RT_POL"/>
    <property type="match status" value="1"/>
</dbReference>
<dbReference type="Proteomes" id="UP000249056">
    <property type="component" value="Unassembled WGS sequence"/>
</dbReference>
<evidence type="ECO:0000313" key="23">
    <source>
        <dbReference type="Proteomes" id="UP000249056"/>
    </source>
</evidence>
<evidence type="ECO:0000256" key="11">
    <source>
        <dbReference type="ARBA" id="ARBA00022884"/>
    </source>
</evidence>
<accession>A0A395IIP5</accession>
<comment type="subunit">
    <text evidence="1">Component of the NuA4 histone acetyltransferase complex.</text>
</comment>
<dbReference type="InterPro" id="IPR050951">
    <property type="entry name" value="Retrovirus_Pol_polyprotein"/>
</dbReference>
<evidence type="ECO:0000256" key="1">
    <source>
        <dbReference type="ARBA" id="ARBA00011353"/>
    </source>
</evidence>